<evidence type="ECO:0000313" key="1">
    <source>
        <dbReference type="EMBL" id="MPC71186.1"/>
    </source>
</evidence>
<organism evidence="1 2">
    <name type="scientific">Portunus trituberculatus</name>
    <name type="common">Swimming crab</name>
    <name type="synonym">Neptunus trituberculatus</name>
    <dbReference type="NCBI Taxonomy" id="210409"/>
    <lineage>
        <taxon>Eukaryota</taxon>
        <taxon>Metazoa</taxon>
        <taxon>Ecdysozoa</taxon>
        <taxon>Arthropoda</taxon>
        <taxon>Crustacea</taxon>
        <taxon>Multicrustacea</taxon>
        <taxon>Malacostraca</taxon>
        <taxon>Eumalacostraca</taxon>
        <taxon>Eucarida</taxon>
        <taxon>Decapoda</taxon>
        <taxon>Pleocyemata</taxon>
        <taxon>Brachyura</taxon>
        <taxon>Eubrachyura</taxon>
        <taxon>Portunoidea</taxon>
        <taxon>Portunidae</taxon>
        <taxon>Portuninae</taxon>
        <taxon>Portunus</taxon>
    </lineage>
</organism>
<proteinExistence type="predicted"/>
<keyword evidence="2" id="KW-1185">Reference proteome</keyword>
<accession>A0A5B7HMM4</accession>
<reference evidence="1 2" key="1">
    <citation type="submission" date="2019-05" db="EMBL/GenBank/DDBJ databases">
        <title>Another draft genome of Portunus trituberculatus and its Hox gene families provides insights of decapod evolution.</title>
        <authorList>
            <person name="Jeong J.-H."/>
            <person name="Song I."/>
            <person name="Kim S."/>
            <person name="Choi T."/>
            <person name="Kim D."/>
            <person name="Ryu S."/>
            <person name="Kim W."/>
        </authorList>
    </citation>
    <scope>NUCLEOTIDE SEQUENCE [LARGE SCALE GENOMIC DNA]</scope>
    <source>
        <tissue evidence="1">Muscle</tissue>
    </source>
</reference>
<name>A0A5B7HMM4_PORTR</name>
<gene>
    <name evidence="1" type="ORF">E2C01_065457</name>
</gene>
<protein>
    <submittedName>
        <fullName evidence="1">Uncharacterized protein</fullName>
    </submittedName>
</protein>
<evidence type="ECO:0000313" key="2">
    <source>
        <dbReference type="Proteomes" id="UP000324222"/>
    </source>
</evidence>
<comment type="caution">
    <text evidence="1">The sequence shown here is derived from an EMBL/GenBank/DDBJ whole genome shotgun (WGS) entry which is preliminary data.</text>
</comment>
<dbReference type="Proteomes" id="UP000324222">
    <property type="component" value="Unassembled WGS sequence"/>
</dbReference>
<dbReference type="AlphaFoldDB" id="A0A5B7HMM4"/>
<dbReference type="EMBL" id="VSRR010032471">
    <property type="protein sequence ID" value="MPC71186.1"/>
    <property type="molecule type" value="Genomic_DNA"/>
</dbReference>
<sequence>MCNKQKKCRVTGIQQGGSMVCPGASKMVEVASELGSNMVRKVIIEKVDEDEPSGCINTSPLIGVIKASVTLDN</sequence>